<accession>A0ABR7P8G7</accession>
<dbReference type="InterPro" id="IPR018060">
    <property type="entry name" value="HTH_AraC"/>
</dbReference>
<name>A0ABR7P8G7_9FIRM</name>
<protein>
    <submittedName>
        <fullName evidence="5">AraC family transcriptional regulator</fullName>
    </submittedName>
</protein>
<keyword evidence="3" id="KW-0804">Transcription</keyword>
<dbReference type="InterPro" id="IPR037923">
    <property type="entry name" value="HTH-like"/>
</dbReference>
<dbReference type="InterPro" id="IPR009057">
    <property type="entry name" value="Homeodomain-like_sf"/>
</dbReference>
<sequence length="287" mass="33641">MLNLEEMADRRITGANYITSVNGMVHPNRIMDVHDFLYILDGEWEIFEEDKAYHLSKDDLLILSAGRHHYGRIPCNAGNRHMYLHVLPTALESDSKHVLNSKRQSFSSTKNSMEKMESSSTFPCHTLLHCKERILIRTYFQNIIRAYWSKSPQKEHRISLLFNLMLCEIHELNDNICSNHKTDSLLEEVTQKLQSNPQVFYTASEIADSYYICARTLNNHFFKNYGKTFYAYQMETKLEMVRDFLIHQPDAKLHEAALNFGFYDEFHLSKAFKKQYGVSPSKFRASF</sequence>
<dbReference type="PROSITE" id="PS00041">
    <property type="entry name" value="HTH_ARAC_FAMILY_1"/>
    <property type="match status" value="1"/>
</dbReference>
<dbReference type="InterPro" id="IPR018062">
    <property type="entry name" value="HTH_AraC-typ_CS"/>
</dbReference>
<feature type="domain" description="HTH araC/xylS-type" evidence="4">
    <location>
        <begin position="187"/>
        <end position="286"/>
    </location>
</feature>
<dbReference type="PROSITE" id="PS01124">
    <property type="entry name" value="HTH_ARAC_FAMILY_2"/>
    <property type="match status" value="1"/>
</dbReference>
<proteinExistence type="predicted"/>
<dbReference type="Pfam" id="PF02311">
    <property type="entry name" value="AraC_binding"/>
    <property type="match status" value="1"/>
</dbReference>
<dbReference type="Pfam" id="PF12833">
    <property type="entry name" value="HTH_18"/>
    <property type="match status" value="1"/>
</dbReference>
<dbReference type="RefSeq" id="WP_187558229.1">
    <property type="nucleotide sequence ID" value="NZ_JACRTP010000001.1"/>
</dbReference>
<dbReference type="PANTHER" id="PTHR43280:SF10">
    <property type="entry name" value="REGULATORY PROTEIN POCR"/>
    <property type="match status" value="1"/>
</dbReference>
<dbReference type="Gene3D" id="1.10.10.60">
    <property type="entry name" value="Homeodomain-like"/>
    <property type="match status" value="1"/>
</dbReference>
<comment type="caution">
    <text evidence="5">The sequence shown here is derived from an EMBL/GenBank/DDBJ whole genome shotgun (WGS) entry which is preliminary data.</text>
</comment>
<dbReference type="Proteomes" id="UP000661649">
    <property type="component" value="Unassembled WGS sequence"/>
</dbReference>
<evidence type="ECO:0000313" key="6">
    <source>
        <dbReference type="Proteomes" id="UP000661649"/>
    </source>
</evidence>
<dbReference type="SUPFAM" id="SSF51215">
    <property type="entry name" value="Regulatory protein AraC"/>
    <property type="match status" value="1"/>
</dbReference>
<evidence type="ECO:0000313" key="5">
    <source>
        <dbReference type="EMBL" id="MBC8627698.1"/>
    </source>
</evidence>
<keyword evidence="1" id="KW-0805">Transcription regulation</keyword>
<organism evidence="5 6">
    <name type="scientific">Blautia stercoris</name>
    <dbReference type="NCBI Taxonomy" id="871664"/>
    <lineage>
        <taxon>Bacteria</taxon>
        <taxon>Bacillati</taxon>
        <taxon>Bacillota</taxon>
        <taxon>Clostridia</taxon>
        <taxon>Lachnospirales</taxon>
        <taxon>Lachnospiraceae</taxon>
        <taxon>Blautia</taxon>
    </lineage>
</organism>
<keyword evidence="2" id="KW-0238">DNA-binding</keyword>
<keyword evidence="6" id="KW-1185">Reference proteome</keyword>
<evidence type="ECO:0000256" key="3">
    <source>
        <dbReference type="ARBA" id="ARBA00023163"/>
    </source>
</evidence>
<evidence type="ECO:0000259" key="4">
    <source>
        <dbReference type="PROSITE" id="PS01124"/>
    </source>
</evidence>
<reference evidence="5 6" key="1">
    <citation type="submission" date="2020-08" db="EMBL/GenBank/DDBJ databases">
        <title>Genome public.</title>
        <authorList>
            <person name="Liu C."/>
            <person name="Sun Q."/>
        </authorList>
    </citation>
    <scope>NUCLEOTIDE SEQUENCE [LARGE SCALE GENOMIC DNA]</scope>
    <source>
        <strain evidence="5 6">3_YM_SP_D4_24.mj</strain>
    </source>
</reference>
<evidence type="ECO:0000256" key="1">
    <source>
        <dbReference type="ARBA" id="ARBA00023015"/>
    </source>
</evidence>
<dbReference type="SMART" id="SM00342">
    <property type="entry name" value="HTH_ARAC"/>
    <property type="match status" value="1"/>
</dbReference>
<dbReference type="InterPro" id="IPR003313">
    <property type="entry name" value="AraC-bd"/>
</dbReference>
<dbReference type="PANTHER" id="PTHR43280">
    <property type="entry name" value="ARAC-FAMILY TRANSCRIPTIONAL REGULATOR"/>
    <property type="match status" value="1"/>
</dbReference>
<evidence type="ECO:0000256" key="2">
    <source>
        <dbReference type="ARBA" id="ARBA00023125"/>
    </source>
</evidence>
<gene>
    <name evidence="5" type="ORF">H8712_03510</name>
</gene>
<dbReference type="EMBL" id="JACRTP010000001">
    <property type="protein sequence ID" value="MBC8627698.1"/>
    <property type="molecule type" value="Genomic_DNA"/>
</dbReference>
<dbReference type="SUPFAM" id="SSF46689">
    <property type="entry name" value="Homeodomain-like"/>
    <property type="match status" value="1"/>
</dbReference>